<accession>A0A8C5X4X2</accession>
<dbReference type="AlphaFoldDB" id="A0A8C5X4X2"/>
<dbReference type="PROSITE" id="PS50057">
    <property type="entry name" value="FERM_3"/>
    <property type="match status" value="1"/>
</dbReference>
<organism evidence="2 3">
    <name type="scientific">Malurus cyaneus samueli</name>
    <dbReference type="NCBI Taxonomy" id="2593467"/>
    <lineage>
        <taxon>Eukaryota</taxon>
        <taxon>Metazoa</taxon>
        <taxon>Chordata</taxon>
        <taxon>Craniata</taxon>
        <taxon>Vertebrata</taxon>
        <taxon>Euteleostomi</taxon>
        <taxon>Archelosauria</taxon>
        <taxon>Archosauria</taxon>
        <taxon>Dinosauria</taxon>
        <taxon>Saurischia</taxon>
        <taxon>Theropoda</taxon>
        <taxon>Coelurosauria</taxon>
        <taxon>Aves</taxon>
        <taxon>Neognathae</taxon>
        <taxon>Neoaves</taxon>
        <taxon>Telluraves</taxon>
        <taxon>Australaves</taxon>
        <taxon>Passeriformes</taxon>
        <taxon>Meliphagoidea</taxon>
        <taxon>Maluridae</taxon>
        <taxon>Malurus</taxon>
    </lineage>
</organism>
<dbReference type="SUPFAM" id="SSF54236">
    <property type="entry name" value="Ubiquitin-like"/>
    <property type="match status" value="1"/>
</dbReference>
<evidence type="ECO:0000313" key="2">
    <source>
        <dbReference type="Ensembl" id="ENSMCSP00000011082.1"/>
    </source>
</evidence>
<sequence length="172" mass="19778">MPKGPAAAFVLQGSSLLFMPNVLKVYLENGQTKAFRFERTTTVKDIVLTLQEKLSIRSIAHFALVLEEQYNLGLWHDSLCLSQVVQKRDSHDYRCLFRVCFVPKDPLDLLHEDPVAFEYLYLQVTLGHSMLRNPFSAHSHFCFKPERASDSLSCIDVKCRALKIRAFQFDLP</sequence>
<dbReference type="InterPro" id="IPR029071">
    <property type="entry name" value="Ubiquitin-like_domsf"/>
</dbReference>
<dbReference type="Ensembl" id="ENSMCST00000011372.1">
    <property type="protein sequence ID" value="ENSMCSP00000011082.1"/>
    <property type="gene ID" value="ENSMCSG00000007849.1"/>
</dbReference>
<dbReference type="OrthoDB" id="5859304at2759"/>
<protein>
    <recommendedName>
        <fullName evidence="1">FERM domain-containing protein</fullName>
    </recommendedName>
</protein>
<feature type="domain" description="FERM" evidence="1">
    <location>
        <begin position="21"/>
        <end position="172"/>
    </location>
</feature>
<dbReference type="InterPro" id="IPR000299">
    <property type="entry name" value="FERM_domain"/>
</dbReference>
<proteinExistence type="predicted"/>
<reference evidence="2" key="2">
    <citation type="submission" date="2025-09" db="UniProtKB">
        <authorList>
            <consortium name="Ensembl"/>
        </authorList>
    </citation>
    <scope>IDENTIFICATION</scope>
</reference>
<dbReference type="PANTHER" id="PTHR46221">
    <property type="entry name" value="FERM AND PDZ DOMAIN-CONTAINING PROTEIN FAMILY MEMBER"/>
    <property type="match status" value="1"/>
</dbReference>
<reference evidence="2" key="1">
    <citation type="submission" date="2025-08" db="UniProtKB">
        <authorList>
            <consortium name="Ensembl"/>
        </authorList>
    </citation>
    <scope>IDENTIFICATION</scope>
</reference>
<evidence type="ECO:0000259" key="1">
    <source>
        <dbReference type="PROSITE" id="PS50057"/>
    </source>
</evidence>
<evidence type="ECO:0000313" key="3">
    <source>
        <dbReference type="Proteomes" id="UP000694560"/>
    </source>
</evidence>
<keyword evidence="3" id="KW-1185">Reference proteome</keyword>
<dbReference type="Proteomes" id="UP000694560">
    <property type="component" value="Unplaced"/>
</dbReference>
<dbReference type="PANTHER" id="PTHR46221:SF2">
    <property type="entry name" value="FERM AND PDZ DOMAIN-CONTAINING PROTEIN 1"/>
    <property type="match status" value="1"/>
</dbReference>
<dbReference type="Pfam" id="PF21989">
    <property type="entry name" value="RA_2"/>
    <property type="match status" value="1"/>
</dbReference>
<dbReference type="Gene3D" id="3.10.20.90">
    <property type="entry name" value="Phosphatidylinositol 3-kinase Catalytic Subunit, Chain A, domain 1"/>
    <property type="match status" value="1"/>
</dbReference>
<dbReference type="InterPro" id="IPR014352">
    <property type="entry name" value="FERM/acyl-CoA-bd_prot_sf"/>
</dbReference>
<dbReference type="Gene3D" id="1.20.80.10">
    <property type="match status" value="1"/>
</dbReference>
<name>A0A8C5X4X2_9PASS</name>